<accession>A0A061RK19</accession>
<sequence length="279" mass="28094">GGGGSIGGCGVGADGLPVGLPARSSALPAFGGGDAVDPRLEEAAGARADGVEDPLLERHGLVAAAALVRDDGGEDGAPVREGERLGRQEAPEGDVAPLGDTPPALPPRDGLLEEDGGHVGGHDDTCADEPRDVDAPDLGHAAGIDLLAEAGEHAEERAHRSQGGLGPTGLRALLLDVPVADLGDEEGGSPEQRPHHHRAVAQGDTPLGPADLVAADHRELVAERRVDSALLAPEALDDHGRCKPRSRVPGLANLGGAAQAVRGQKAHDPSCNIGVGPIF</sequence>
<proteinExistence type="predicted"/>
<feature type="compositionally biased region" description="Basic and acidic residues" evidence="1">
    <location>
        <begin position="115"/>
        <end position="134"/>
    </location>
</feature>
<protein>
    <submittedName>
        <fullName evidence="2">Uncharacterized protein</fullName>
    </submittedName>
</protein>
<dbReference type="EMBL" id="GBEZ01015139">
    <property type="protein sequence ID" value="JAC71000.1"/>
    <property type="molecule type" value="Transcribed_RNA"/>
</dbReference>
<dbReference type="AlphaFoldDB" id="A0A061RK19"/>
<evidence type="ECO:0000313" key="2">
    <source>
        <dbReference type="EMBL" id="JAC71000.1"/>
    </source>
</evidence>
<feature type="region of interest" description="Disordered" evidence="1">
    <location>
        <begin position="67"/>
        <end position="138"/>
    </location>
</feature>
<feature type="region of interest" description="Disordered" evidence="1">
    <location>
        <begin position="1"/>
        <end position="36"/>
    </location>
</feature>
<evidence type="ECO:0000256" key="1">
    <source>
        <dbReference type="SAM" id="MobiDB-lite"/>
    </source>
</evidence>
<name>A0A061RK19_9CHLO</name>
<organism evidence="2">
    <name type="scientific">Tetraselmis sp. GSL018</name>
    <dbReference type="NCBI Taxonomy" id="582737"/>
    <lineage>
        <taxon>Eukaryota</taxon>
        <taxon>Viridiplantae</taxon>
        <taxon>Chlorophyta</taxon>
        <taxon>core chlorophytes</taxon>
        <taxon>Chlorodendrophyceae</taxon>
        <taxon>Chlorodendrales</taxon>
        <taxon>Chlorodendraceae</taxon>
        <taxon>Tetraselmis</taxon>
    </lineage>
</organism>
<feature type="non-terminal residue" evidence="2">
    <location>
        <position position="1"/>
    </location>
</feature>
<feature type="region of interest" description="Disordered" evidence="1">
    <location>
        <begin position="181"/>
        <end position="206"/>
    </location>
</feature>
<feature type="compositionally biased region" description="Gly residues" evidence="1">
    <location>
        <begin position="1"/>
        <end position="13"/>
    </location>
</feature>
<feature type="compositionally biased region" description="Basic and acidic residues" evidence="1">
    <location>
        <begin position="77"/>
        <end position="90"/>
    </location>
</feature>
<gene>
    <name evidence="2" type="ORF">TSPGSL018_2913</name>
</gene>
<reference evidence="2" key="1">
    <citation type="submission" date="2014-05" db="EMBL/GenBank/DDBJ databases">
        <title>The transcriptome of the halophilic microalga Tetraselmis sp. GSL018 isolated from the Great Salt Lake, Utah.</title>
        <authorList>
            <person name="Jinkerson R.E."/>
            <person name="D'Adamo S."/>
            <person name="Posewitz M.C."/>
        </authorList>
    </citation>
    <scope>NUCLEOTIDE SEQUENCE</scope>
    <source>
        <strain evidence="2">GSL018</strain>
    </source>
</reference>